<sequence length="1020" mass="114987">MEKGPGKLLHLEIDYTISDCESRTNCKDSFDVYVHPMSSDEQINPLAISSDRWKQVTTITLFTPKQIVGRDKRSVVVIDYIPETEAVMFAIKEKSVCMVVYRMQVYFNACPATAINQIQLPETIVSADAYVPTYFHAHCVKNAVDVSNANADRNVFCQGNGQWKIAENTRCQCDAGYTSTKHGTCSACQKGSYKGNTGNEVCKACPRNSYSHESASSICDCEVGFYRADNEDPSNDCSQPPSAPLNLKVTSLRQSEAVLTWAKPSYMGHRGDIYYSFTCETCNDDKDCDKCPTSVTSNFNSERIVTHEVALSKLEPGRQYIVTVFANNGVSKKALNVKNSMRIAFITKKANNYKIDAPTMLSHENNGTLVISWPATDNNSKYTNVYYQIELKNKKEVILHDSSHNAMKIENVDVYEAHTVRVRVNDARSGWSQWSDILSVKNKFTKNIDNNDVIIEDGHQKVGDRRYFNEYIENSNLVYICICLILISLVVGIFCYLNSKRIKKGDYFAELVKSRELHSKFGVPSSHMYYSKQYDPQFTGCSFADGTINKNYVDPSTYGDLTVAMRQFTRQIPRSNILMTNESLGVGEFGQVEKGVLFLTGNLKTASVAEGAEITVACKTLKKGATDIERKLFTMEATTMGQFQHDNVLRLLGIVGTKNVEIIITEFMINGSLINFLKVNSINTCSKVQLVQMCLDISEGMEYLHQAGYIHRDLASRNILLDQFYRCKISDFGLSRNGFSEGSEEMEYTNAMAKKIPIRWTAPEALEKGTYTAASDIWSYGVVMWEIFSFGERPYYDWPHRKIYEEVLQGYRLPKSLDCPESMYQVMTTCWNHDRNERPTFAAITPKLRAYLRIYEECMDYSISPLYQIPSESACEANCLSRGNCKDAYPAFMNSSKTIGGPYSDSTNISSSTITDQIEKSELSIVLARHEIEYLFDHLSQLKITSVAHLANLPLGQLSEMHLSLSEQKQLAVAIDSIVTTRRPQSTSKNRINPYTADPSFRSHSIQNLTPKKTDGGFFV</sequence>
<evidence type="ECO:0000313" key="1">
    <source>
        <dbReference type="Proteomes" id="UP000095286"/>
    </source>
</evidence>
<organism evidence="1 2">
    <name type="scientific">Rhabditophanes sp. KR3021</name>
    <dbReference type="NCBI Taxonomy" id="114890"/>
    <lineage>
        <taxon>Eukaryota</taxon>
        <taxon>Metazoa</taxon>
        <taxon>Ecdysozoa</taxon>
        <taxon>Nematoda</taxon>
        <taxon>Chromadorea</taxon>
        <taxon>Rhabditida</taxon>
        <taxon>Tylenchina</taxon>
        <taxon>Panagrolaimomorpha</taxon>
        <taxon>Strongyloidoidea</taxon>
        <taxon>Alloionematidae</taxon>
        <taxon>Rhabditophanes</taxon>
    </lineage>
</organism>
<dbReference type="WBParaSite" id="RSKR_0000594000.1">
    <property type="protein sequence ID" value="RSKR_0000594000.1"/>
    <property type="gene ID" value="RSKR_0000594000"/>
</dbReference>
<dbReference type="Proteomes" id="UP000095286">
    <property type="component" value="Unplaced"/>
</dbReference>
<proteinExistence type="predicted"/>
<name>A0AC35U021_9BILA</name>
<protein>
    <submittedName>
        <fullName evidence="2">Receptor protein-tyrosine kinase</fullName>
    </submittedName>
</protein>
<evidence type="ECO:0000313" key="2">
    <source>
        <dbReference type="WBParaSite" id="RSKR_0000594000.1"/>
    </source>
</evidence>
<accession>A0AC35U021</accession>
<reference evidence="2" key="1">
    <citation type="submission" date="2016-11" db="UniProtKB">
        <authorList>
            <consortium name="WormBaseParasite"/>
        </authorList>
    </citation>
    <scope>IDENTIFICATION</scope>
    <source>
        <strain evidence="2">KR3021</strain>
    </source>
</reference>